<gene>
    <name evidence="1" type="ORF">LCGC14_1402540</name>
</gene>
<sequence>MWIKERIDAEFRKHYSITSGLDWSRIAEGKIKSQIKLEFSHAYNKCNKGLKEIKNQKQRENNTLRDWEQRMDEILLIYSSIFNISVNEARKELLLSEGERT</sequence>
<proteinExistence type="predicted"/>
<organism evidence="1">
    <name type="scientific">marine sediment metagenome</name>
    <dbReference type="NCBI Taxonomy" id="412755"/>
    <lineage>
        <taxon>unclassified sequences</taxon>
        <taxon>metagenomes</taxon>
        <taxon>ecological metagenomes</taxon>
    </lineage>
</organism>
<accession>A0A0F9MY59</accession>
<comment type="caution">
    <text evidence="1">The sequence shown here is derived from an EMBL/GenBank/DDBJ whole genome shotgun (WGS) entry which is preliminary data.</text>
</comment>
<dbReference type="EMBL" id="LAZR01009176">
    <property type="protein sequence ID" value="KKM74212.1"/>
    <property type="molecule type" value="Genomic_DNA"/>
</dbReference>
<dbReference type="AlphaFoldDB" id="A0A0F9MY59"/>
<evidence type="ECO:0000313" key="1">
    <source>
        <dbReference type="EMBL" id="KKM74212.1"/>
    </source>
</evidence>
<reference evidence="1" key="1">
    <citation type="journal article" date="2015" name="Nature">
        <title>Complex archaea that bridge the gap between prokaryotes and eukaryotes.</title>
        <authorList>
            <person name="Spang A."/>
            <person name="Saw J.H."/>
            <person name="Jorgensen S.L."/>
            <person name="Zaremba-Niedzwiedzka K."/>
            <person name="Martijn J."/>
            <person name="Lind A.E."/>
            <person name="van Eijk R."/>
            <person name="Schleper C."/>
            <person name="Guy L."/>
            <person name="Ettema T.J."/>
        </authorList>
    </citation>
    <scope>NUCLEOTIDE SEQUENCE</scope>
</reference>
<protein>
    <submittedName>
        <fullName evidence="1">Uncharacterized protein</fullName>
    </submittedName>
</protein>
<name>A0A0F9MY59_9ZZZZ</name>